<feature type="domain" description="Secretion system C-terminal sorting" evidence="4">
    <location>
        <begin position="548"/>
        <end position="617"/>
    </location>
</feature>
<dbReference type="Pfam" id="PF07675">
    <property type="entry name" value="Cleaved_Adhesin"/>
    <property type="match status" value="1"/>
</dbReference>
<accession>A0ABS1QBG0</accession>
<protein>
    <submittedName>
        <fullName evidence="5">Omp28-related outer membrane protein</fullName>
    </submittedName>
</protein>
<dbReference type="NCBIfam" id="NF038128">
    <property type="entry name" value="choice_anch_J"/>
    <property type="match status" value="1"/>
</dbReference>
<reference evidence="5 6" key="1">
    <citation type="submission" date="2020-12" db="EMBL/GenBank/DDBJ databases">
        <title>Chryseobacterium endoalhailicus sp. nov., isolated from seed of leguminous plant.</title>
        <authorList>
            <person name="Zhang X."/>
        </authorList>
    </citation>
    <scope>NUCLEOTIDE SEQUENCE [LARGE SCALE GENOMIC DNA]</scope>
    <source>
        <strain evidence="5 6">L7</strain>
    </source>
</reference>
<gene>
    <name evidence="5" type="ORF">JET18_02295</name>
</gene>
<feature type="domain" description="Cleaved adhesin" evidence="3">
    <location>
        <begin position="31"/>
        <end position="176"/>
    </location>
</feature>
<dbReference type="EMBL" id="JAELVM010000001">
    <property type="protein sequence ID" value="MBL1219647.1"/>
    <property type="molecule type" value="Genomic_DNA"/>
</dbReference>
<dbReference type="InterPro" id="IPR026444">
    <property type="entry name" value="Secre_tail"/>
</dbReference>
<name>A0ABS1QBG0_9FLAO</name>
<organism evidence="5 6">
    <name type="scientific">Chryseobacterium endalhagicum</name>
    <dbReference type="NCBI Taxonomy" id="2797638"/>
    <lineage>
        <taxon>Bacteria</taxon>
        <taxon>Pseudomonadati</taxon>
        <taxon>Bacteroidota</taxon>
        <taxon>Flavobacteriia</taxon>
        <taxon>Flavobacteriales</taxon>
        <taxon>Weeksellaceae</taxon>
        <taxon>Chryseobacterium group</taxon>
        <taxon>Chryseobacterium</taxon>
    </lineage>
</organism>
<dbReference type="Gene3D" id="2.60.40.10">
    <property type="entry name" value="Immunoglobulins"/>
    <property type="match status" value="1"/>
</dbReference>
<evidence type="ECO:0000256" key="2">
    <source>
        <dbReference type="SAM" id="SignalP"/>
    </source>
</evidence>
<evidence type="ECO:0000313" key="6">
    <source>
        <dbReference type="Proteomes" id="UP000661696"/>
    </source>
</evidence>
<keyword evidence="6" id="KW-1185">Reference proteome</keyword>
<feature type="signal peptide" evidence="2">
    <location>
        <begin position="1"/>
        <end position="18"/>
    </location>
</feature>
<feature type="chain" id="PRO_5045604850" evidence="2">
    <location>
        <begin position="19"/>
        <end position="618"/>
    </location>
</feature>
<dbReference type="RefSeq" id="WP_202089004.1">
    <property type="nucleotide sequence ID" value="NZ_JAELVM010000001.1"/>
</dbReference>
<dbReference type="InterPro" id="IPR013783">
    <property type="entry name" value="Ig-like_fold"/>
</dbReference>
<sequence length="618" mass="66841">MKKILFLMGILISGIHFAQTYYSQDFNTTGLNNWTSVDLDGDTKNWVNENASALSQSFGTGSLKSNMYVGITNDLITSPGINLGTVTASNVALVYDLATSTLTPQLSHNKYSIYVTTSNNSGTITASTPVFTEEVAQGGVQHRSINLSAFIGQNIFISFRHYNSQGLFLVIDNIEVKTLASSDLGLTSVSVPEYGLINTNYPLKATIKNNGFESINTITLNWNDGLNDHISTFSVTPPLTTGNQATITHPVNLNYALAAEKNITVTITQVNGSADSTPSDNVQSTVFRSLSEQSPKKVLIEEGTGTWCGHCPQGHVIMHKMTVDYPENFIGIAVHNSDPMQVSEYNDASAFSAFPIMHADRVDLQKFLTTTQNYINFRKNMLVPARLDASSSLSGNILTFNASATFKTVISNANLRLSAILVEDGVKGTTNSYAQRNYFAGGSLGPMGGYENLPNPVPASQMTYDNVGRMLIGGYTGVAGSIPSSVTDGQVVNYTFTATIPTTFNTSKLKVVLLLLNADTGAVINARSFLLGTLGTSNSETNANYLTLYPNPASEYIKIQSDYKTDLKIYETSGRIVLEKNNVAPDSPVSIEHLAKGTYLVSIKEKDAEPKTQKLIIK</sequence>
<dbReference type="InterPro" id="IPR011628">
    <property type="entry name" value="Cleaved_adhesin"/>
</dbReference>
<evidence type="ECO:0000259" key="4">
    <source>
        <dbReference type="Pfam" id="PF18962"/>
    </source>
</evidence>
<dbReference type="NCBIfam" id="TIGR04183">
    <property type="entry name" value="Por_Secre_tail"/>
    <property type="match status" value="1"/>
</dbReference>
<proteinExistence type="predicted"/>
<comment type="caution">
    <text evidence="5">The sequence shown here is derived from an EMBL/GenBank/DDBJ whole genome shotgun (WGS) entry which is preliminary data.</text>
</comment>
<evidence type="ECO:0000259" key="3">
    <source>
        <dbReference type="Pfam" id="PF07675"/>
    </source>
</evidence>
<dbReference type="Pfam" id="PF18962">
    <property type="entry name" value="Por_Secre_tail"/>
    <property type="match status" value="1"/>
</dbReference>
<evidence type="ECO:0000313" key="5">
    <source>
        <dbReference type="EMBL" id="MBL1219647.1"/>
    </source>
</evidence>
<evidence type="ECO:0000256" key="1">
    <source>
        <dbReference type="ARBA" id="ARBA00022729"/>
    </source>
</evidence>
<keyword evidence="1 2" id="KW-0732">Signal</keyword>
<dbReference type="Gene3D" id="2.60.120.200">
    <property type="match status" value="1"/>
</dbReference>
<dbReference type="Proteomes" id="UP000661696">
    <property type="component" value="Unassembled WGS sequence"/>
</dbReference>